<accession>A0ABU6GNJ4</accession>
<dbReference type="Pfam" id="PF00199">
    <property type="entry name" value="Catalase"/>
    <property type="match status" value="1"/>
</dbReference>
<reference evidence="12 13" key="1">
    <citation type="submission" date="2023-03" db="EMBL/GenBank/DDBJ databases">
        <title>Bacillus Genome Sequencing.</title>
        <authorList>
            <person name="Dunlap C."/>
        </authorList>
    </citation>
    <scope>NUCLEOTIDE SEQUENCE [LARGE SCALE GENOMIC DNA]</scope>
    <source>
        <strain evidence="12 13">BD-525</strain>
    </source>
</reference>
<comment type="similarity">
    <text evidence="2">Belongs to the catalase family.</text>
</comment>
<name>A0ABU6GNJ4_9BACL</name>
<evidence type="ECO:0000256" key="1">
    <source>
        <dbReference type="ARBA" id="ARBA00001971"/>
    </source>
</evidence>
<keyword evidence="6" id="KW-0479">Metal-binding</keyword>
<protein>
    <recommendedName>
        <fullName evidence="3">catalase</fullName>
        <ecNumber evidence="3">1.11.1.6</ecNumber>
    </recommendedName>
</protein>
<dbReference type="Gene3D" id="2.40.180.10">
    <property type="entry name" value="Catalase core domain"/>
    <property type="match status" value="1"/>
</dbReference>
<evidence type="ECO:0000256" key="6">
    <source>
        <dbReference type="ARBA" id="ARBA00022723"/>
    </source>
</evidence>
<dbReference type="InterPro" id="IPR024711">
    <property type="entry name" value="Catalase_clade1/3"/>
</dbReference>
<evidence type="ECO:0000313" key="13">
    <source>
        <dbReference type="Proteomes" id="UP001344632"/>
    </source>
</evidence>
<keyword evidence="5" id="KW-0349">Heme</keyword>
<keyword evidence="8" id="KW-0408">Iron</keyword>
<dbReference type="InterPro" id="IPR024708">
    <property type="entry name" value="Catalase_AS"/>
</dbReference>
<evidence type="ECO:0000256" key="4">
    <source>
        <dbReference type="ARBA" id="ARBA00022559"/>
    </source>
</evidence>
<keyword evidence="9" id="KW-0376">Hydrogen peroxide</keyword>
<dbReference type="Pfam" id="PF06628">
    <property type="entry name" value="Catalase-rel"/>
    <property type="match status" value="1"/>
</dbReference>
<evidence type="ECO:0000256" key="8">
    <source>
        <dbReference type="ARBA" id="ARBA00023004"/>
    </source>
</evidence>
<keyword evidence="7 12" id="KW-0560">Oxidoreductase</keyword>
<dbReference type="SUPFAM" id="SSF56634">
    <property type="entry name" value="Heme-dependent catalase-like"/>
    <property type="match status" value="1"/>
</dbReference>
<dbReference type="PIRSF" id="PIRSF038928">
    <property type="entry name" value="Catalase_clade1-3"/>
    <property type="match status" value="1"/>
</dbReference>
<dbReference type="EC" id="1.11.1.6" evidence="3"/>
<dbReference type="Proteomes" id="UP001344632">
    <property type="component" value="Unassembled WGS sequence"/>
</dbReference>
<dbReference type="PANTHER" id="PTHR11465:SF23">
    <property type="entry name" value="CATALASE-2"/>
    <property type="match status" value="1"/>
</dbReference>
<gene>
    <name evidence="12" type="ORF">P4H66_10360</name>
</gene>
<dbReference type="EMBL" id="JARLKZ010000005">
    <property type="protein sequence ID" value="MEC0240250.1"/>
    <property type="molecule type" value="Genomic_DNA"/>
</dbReference>
<dbReference type="InterPro" id="IPR020835">
    <property type="entry name" value="Catalase_sf"/>
</dbReference>
<evidence type="ECO:0000256" key="10">
    <source>
        <dbReference type="SAM" id="MobiDB-lite"/>
    </source>
</evidence>
<evidence type="ECO:0000256" key="5">
    <source>
        <dbReference type="ARBA" id="ARBA00022617"/>
    </source>
</evidence>
<feature type="region of interest" description="Disordered" evidence="10">
    <location>
        <begin position="1"/>
        <end position="47"/>
    </location>
</feature>
<dbReference type="InterPro" id="IPR018028">
    <property type="entry name" value="Catalase"/>
</dbReference>
<organism evidence="12 13">
    <name type="scientific">Paenibacillus dokdonensis</name>
    <dbReference type="NCBI Taxonomy" id="2567944"/>
    <lineage>
        <taxon>Bacteria</taxon>
        <taxon>Bacillati</taxon>
        <taxon>Bacillota</taxon>
        <taxon>Bacilli</taxon>
        <taxon>Bacillales</taxon>
        <taxon>Paenibacillaceae</taxon>
        <taxon>Paenibacillus</taxon>
    </lineage>
</organism>
<feature type="compositionally biased region" description="Basic and acidic residues" evidence="10">
    <location>
        <begin position="1"/>
        <end position="22"/>
    </location>
</feature>
<evidence type="ECO:0000313" key="12">
    <source>
        <dbReference type="EMBL" id="MEC0240250.1"/>
    </source>
</evidence>
<evidence type="ECO:0000256" key="3">
    <source>
        <dbReference type="ARBA" id="ARBA00012314"/>
    </source>
</evidence>
<sequence length="490" mass="55585">MMKENNIKGNHYDHVPETENQAKEIVPPGSSGQDAENDVSLRENHSSQWAEDIPAALHSQTVGQRGPVLEQDNILHETLETFVHAKIIERPVHVKGFGAFGYFQTIHSMTEFTKLCFLQNPGQQVPVTVRFSLAVSNKGTPDTSRNVRGFSTKFYTEEGIFDLVCNHIPVFSVRDAIRFPESIKAFLPSPKNNLIDPERFWSFVARAPESTHFLFWLYSDVGTVKSLRHIKGHSVNTYVWKNARGVRTYIKYHWMPFAGEQYIDRHEAARLAGENPDIAGKDLYDTIAAGKTVDYGLYVQLMNPDDAVTLPFDPLDDTKVWDERQYPFLPVGRLVLNHNPDNYMEQVEKIAFSPSNLLDGAELSDDKMLQGRANIYWDSQRRRLGPDFRKIPVNHQEDWSPASLVTSGNGRFVEGDLERTDLAKPDNFTQAGQFYRALSPMQQDHLVDNLSADLTGISRETQNIVLDYLTNASAELGEKVAKQIKMQTKD</sequence>
<keyword evidence="13" id="KW-1185">Reference proteome</keyword>
<dbReference type="PANTHER" id="PTHR11465">
    <property type="entry name" value="CATALASE"/>
    <property type="match status" value="1"/>
</dbReference>
<evidence type="ECO:0000256" key="7">
    <source>
        <dbReference type="ARBA" id="ARBA00023002"/>
    </source>
</evidence>
<dbReference type="GO" id="GO:0004096">
    <property type="term" value="F:catalase activity"/>
    <property type="evidence" value="ECO:0007669"/>
    <property type="project" value="UniProtKB-EC"/>
</dbReference>
<dbReference type="PROSITE" id="PS51402">
    <property type="entry name" value="CATALASE_3"/>
    <property type="match status" value="1"/>
</dbReference>
<keyword evidence="4 12" id="KW-0575">Peroxidase</keyword>
<dbReference type="PRINTS" id="PR00067">
    <property type="entry name" value="CATALASE"/>
</dbReference>
<feature type="domain" description="Catalase core" evidence="11">
    <location>
        <begin position="46"/>
        <end position="416"/>
    </location>
</feature>
<dbReference type="InterPro" id="IPR010582">
    <property type="entry name" value="Catalase_immune_responsive"/>
</dbReference>
<evidence type="ECO:0000256" key="9">
    <source>
        <dbReference type="ARBA" id="ARBA00023324"/>
    </source>
</evidence>
<dbReference type="SMART" id="SM01060">
    <property type="entry name" value="Catalase"/>
    <property type="match status" value="1"/>
</dbReference>
<comment type="caution">
    <text evidence="12">The sequence shown here is derived from an EMBL/GenBank/DDBJ whole genome shotgun (WGS) entry which is preliminary data.</text>
</comment>
<evidence type="ECO:0000259" key="11">
    <source>
        <dbReference type="SMART" id="SM01060"/>
    </source>
</evidence>
<comment type="cofactor">
    <cofactor evidence="1">
        <name>heme</name>
        <dbReference type="ChEBI" id="CHEBI:30413"/>
    </cofactor>
</comment>
<dbReference type="RefSeq" id="WP_326087726.1">
    <property type="nucleotide sequence ID" value="NZ_JARLKZ010000005.1"/>
</dbReference>
<dbReference type="PROSITE" id="PS00438">
    <property type="entry name" value="CATALASE_2"/>
    <property type="match status" value="1"/>
</dbReference>
<evidence type="ECO:0000256" key="2">
    <source>
        <dbReference type="ARBA" id="ARBA00005329"/>
    </source>
</evidence>
<dbReference type="InterPro" id="IPR011614">
    <property type="entry name" value="Catalase_core"/>
</dbReference>
<proteinExistence type="inferred from homology"/>